<dbReference type="EMBL" id="PGOL01000974">
    <property type="protein sequence ID" value="PKI62353.1"/>
    <property type="molecule type" value="Genomic_DNA"/>
</dbReference>
<name>A0A2I0K2K0_PUNGR</name>
<accession>A0A2I0K2K0</accession>
<evidence type="ECO:0000313" key="3">
    <source>
        <dbReference type="Proteomes" id="UP000233551"/>
    </source>
</evidence>
<evidence type="ECO:0000313" key="2">
    <source>
        <dbReference type="EMBL" id="PKI62353.1"/>
    </source>
</evidence>
<dbReference type="Proteomes" id="UP000233551">
    <property type="component" value="Unassembled WGS sequence"/>
</dbReference>
<gene>
    <name evidence="2" type="ORF">CRG98_017159</name>
</gene>
<dbReference type="AlphaFoldDB" id="A0A2I0K2K0"/>
<sequence>MTSHFQSLSFHISLPFNIGIVRVQTKAAIMEKRLTHWSRVIGLKFAFLYSSGKSSLSSRSSSSLSSPAARPSIPDYRGPDRIPRPKRRSDSSDGSIRRERVLARNKLDCFRKDEAGVGFNTSSSAPEERRISLLLGELLRRVRE</sequence>
<feature type="compositionally biased region" description="Low complexity" evidence="1">
    <location>
        <begin position="53"/>
        <end position="72"/>
    </location>
</feature>
<protein>
    <submittedName>
        <fullName evidence="2">Uncharacterized protein</fullName>
    </submittedName>
</protein>
<keyword evidence="3" id="KW-1185">Reference proteome</keyword>
<proteinExistence type="predicted"/>
<evidence type="ECO:0000256" key="1">
    <source>
        <dbReference type="SAM" id="MobiDB-lite"/>
    </source>
</evidence>
<organism evidence="2 3">
    <name type="scientific">Punica granatum</name>
    <name type="common">Pomegranate</name>
    <dbReference type="NCBI Taxonomy" id="22663"/>
    <lineage>
        <taxon>Eukaryota</taxon>
        <taxon>Viridiplantae</taxon>
        <taxon>Streptophyta</taxon>
        <taxon>Embryophyta</taxon>
        <taxon>Tracheophyta</taxon>
        <taxon>Spermatophyta</taxon>
        <taxon>Magnoliopsida</taxon>
        <taxon>eudicotyledons</taxon>
        <taxon>Gunneridae</taxon>
        <taxon>Pentapetalae</taxon>
        <taxon>rosids</taxon>
        <taxon>malvids</taxon>
        <taxon>Myrtales</taxon>
        <taxon>Lythraceae</taxon>
        <taxon>Punica</taxon>
    </lineage>
</organism>
<feature type="region of interest" description="Disordered" evidence="1">
    <location>
        <begin position="53"/>
        <end position="99"/>
    </location>
</feature>
<reference evidence="2 3" key="1">
    <citation type="submission" date="2017-11" db="EMBL/GenBank/DDBJ databases">
        <title>De-novo sequencing of pomegranate (Punica granatum L.) genome.</title>
        <authorList>
            <person name="Akparov Z."/>
            <person name="Amiraslanov A."/>
            <person name="Hajiyeva S."/>
            <person name="Abbasov M."/>
            <person name="Kaur K."/>
            <person name="Hamwieh A."/>
            <person name="Solovyev V."/>
            <person name="Salamov A."/>
            <person name="Braich B."/>
            <person name="Kosarev P."/>
            <person name="Mahmoud A."/>
            <person name="Hajiyev E."/>
            <person name="Babayeva S."/>
            <person name="Izzatullayeva V."/>
            <person name="Mammadov A."/>
            <person name="Mammadov A."/>
            <person name="Sharifova S."/>
            <person name="Ojaghi J."/>
            <person name="Eynullazada K."/>
            <person name="Bayramov B."/>
            <person name="Abdulazimova A."/>
            <person name="Shahmuradov I."/>
        </authorList>
    </citation>
    <scope>NUCLEOTIDE SEQUENCE [LARGE SCALE GENOMIC DNA]</scope>
    <source>
        <strain evidence="3">cv. AG2017</strain>
        <tissue evidence="2">Leaf</tissue>
    </source>
</reference>
<comment type="caution">
    <text evidence="2">The sequence shown here is derived from an EMBL/GenBank/DDBJ whole genome shotgun (WGS) entry which is preliminary data.</text>
</comment>
<feature type="compositionally biased region" description="Basic and acidic residues" evidence="1">
    <location>
        <begin position="77"/>
        <end position="99"/>
    </location>
</feature>